<dbReference type="STRING" id="675120.N1PG27"/>
<keyword evidence="5" id="KW-0833">Ubl conjugation pathway</keyword>
<evidence type="ECO:0000256" key="6">
    <source>
        <dbReference type="ARBA" id="ARBA00022833"/>
    </source>
</evidence>
<evidence type="ECO:0000256" key="3">
    <source>
        <dbReference type="ARBA" id="ARBA00022737"/>
    </source>
</evidence>
<reference evidence="10" key="1">
    <citation type="journal article" date="2012" name="PLoS Genet.">
        <title>The genomes of the fungal plant pathogens Cladosporium fulvum and Dothistroma septosporum reveal adaptation to different hosts and lifestyles but also signatures of common ancestry.</title>
        <authorList>
            <person name="de Wit P.J.G.M."/>
            <person name="van der Burgt A."/>
            <person name="Oekmen B."/>
            <person name="Stergiopoulos I."/>
            <person name="Abd-Elsalam K.A."/>
            <person name="Aerts A.L."/>
            <person name="Bahkali A.H."/>
            <person name="Beenen H.G."/>
            <person name="Chettri P."/>
            <person name="Cox M.P."/>
            <person name="Datema E."/>
            <person name="de Vries R.P."/>
            <person name="Dhillon B."/>
            <person name="Ganley A.R."/>
            <person name="Griffiths S.A."/>
            <person name="Guo Y."/>
            <person name="Hamelin R.C."/>
            <person name="Henrissat B."/>
            <person name="Kabir M.S."/>
            <person name="Jashni M.K."/>
            <person name="Kema G."/>
            <person name="Klaubauf S."/>
            <person name="Lapidus A."/>
            <person name="Levasseur A."/>
            <person name="Lindquist E."/>
            <person name="Mehrabi R."/>
            <person name="Ohm R.A."/>
            <person name="Owen T.J."/>
            <person name="Salamov A."/>
            <person name="Schwelm A."/>
            <person name="Schijlen E."/>
            <person name="Sun H."/>
            <person name="van den Burg H.A."/>
            <person name="van Ham R.C.H.J."/>
            <person name="Zhang S."/>
            <person name="Goodwin S.B."/>
            <person name="Grigoriev I.V."/>
            <person name="Collemare J."/>
            <person name="Bradshaw R.E."/>
        </authorList>
    </citation>
    <scope>NUCLEOTIDE SEQUENCE [LARGE SCALE GENOMIC DNA]</scope>
    <source>
        <strain evidence="10">NZE10 / CBS 128990</strain>
    </source>
</reference>
<dbReference type="PROSITE" id="PS00518">
    <property type="entry name" value="ZF_RING_1"/>
    <property type="match status" value="1"/>
</dbReference>
<evidence type="ECO:0000256" key="2">
    <source>
        <dbReference type="ARBA" id="ARBA00022723"/>
    </source>
</evidence>
<dbReference type="OMA" id="WICLASH"/>
<dbReference type="Gene3D" id="3.30.40.10">
    <property type="entry name" value="Zinc/RING finger domain, C3HC4 (zinc finger)"/>
    <property type="match status" value="1"/>
</dbReference>
<dbReference type="Pfam" id="PF22191">
    <property type="entry name" value="IBR_1"/>
    <property type="match status" value="1"/>
</dbReference>
<feature type="domain" description="RING-type" evidence="8">
    <location>
        <begin position="8"/>
        <end position="244"/>
    </location>
</feature>
<dbReference type="GO" id="GO:0016567">
    <property type="term" value="P:protein ubiquitination"/>
    <property type="evidence" value="ECO:0007669"/>
    <property type="project" value="InterPro"/>
</dbReference>
<dbReference type="SUPFAM" id="SSF57850">
    <property type="entry name" value="RING/U-box"/>
    <property type="match status" value="2"/>
</dbReference>
<dbReference type="InterPro" id="IPR044066">
    <property type="entry name" value="TRIAD_supradom"/>
</dbReference>
<proteinExistence type="predicted"/>
<dbReference type="GO" id="GO:0061630">
    <property type="term" value="F:ubiquitin protein ligase activity"/>
    <property type="evidence" value="ECO:0007669"/>
    <property type="project" value="UniProtKB-EC"/>
</dbReference>
<evidence type="ECO:0000259" key="7">
    <source>
        <dbReference type="PROSITE" id="PS50064"/>
    </source>
</evidence>
<keyword evidence="4" id="KW-0863">Zinc-finger</keyword>
<reference evidence="9 10" key="2">
    <citation type="journal article" date="2012" name="PLoS Pathog.">
        <title>Diverse lifestyles and strategies of plant pathogenesis encoded in the genomes of eighteen Dothideomycetes fungi.</title>
        <authorList>
            <person name="Ohm R.A."/>
            <person name="Feau N."/>
            <person name="Henrissat B."/>
            <person name="Schoch C.L."/>
            <person name="Horwitz B.A."/>
            <person name="Barry K.W."/>
            <person name="Condon B.J."/>
            <person name="Copeland A.C."/>
            <person name="Dhillon B."/>
            <person name="Glaser F."/>
            <person name="Hesse C.N."/>
            <person name="Kosti I."/>
            <person name="LaButti K."/>
            <person name="Lindquist E.A."/>
            <person name="Lucas S."/>
            <person name="Salamov A.A."/>
            <person name="Bradshaw R.E."/>
            <person name="Ciuffetti L."/>
            <person name="Hamelin R.C."/>
            <person name="Kema G.H.J."/>
            <person name="Lawrence C."/>
            <person name="Scott J.A."/>
            <person name="Spatafora J.W."/>
            <person name="Turgeon B.G."/>
            <person name="de Wit P.J.G.M."/>
            <person name="Zhong S."/>
            <person name="Goodwin S.B."/>
            <person name="Grigoriev I.V."/>
        </authorList>
    </citation>
    <scope>NUCLEOTIDE SEQUENCE [LARGE SCALE GENOMIC DNA]</scope>
    <source>
        <strain evidence="10">NZE10 / CBS 128990</strain>
    </source>
</reference>
<evidence type="ECO:0000256" key="5">
    <source>
        <dbReference type="ARBA" id="ARBA00022786"/>
    </source>
</evidence>
<dbReference type="Gene3D" id="1.20.120.1750">
    <property type="match status" value="1"/>
</dbReference>
<dbReference type="GO" id="GO:0008270">
    <property type="term" value="F:zinc ion binding"/>
    <property type="evidence" value="ECO:0007669"/>
    <property type="project" value="UniProtKB-KW"/>
</dbReference>
<dbReference type="InterPro" id="IPR001510">
    <property type="entry name" value="Znf_PARP"/>
</dbReference>
<organism evidence="9 10">
    <name type="scientific">Dothistroma septosporum (strain NZE10 / CBS 128990)</name>
    <name type="common">Red band needle blight fungus</name>
    <name type="synonym">Mycosphaerella pini</name>
    <dbReference type="NCBI Taxonomy" id="675120"/>
    <lineage>
        <taxon>Eukaryota</taxon>
        <taxon>Fungi</taxon>
        <taxon>Dikarya</taxon>
        <taxon>Ascomycota</taxon>
        <taxon>Pezizomycotina</taxon>
        <taxon>Dothideomycetes</taxon>
        <taxon>Dothideomycetidae</taxon>
        <taxon>Mycosphaerellales</taxon>
        <taxon>Mycosphaerellaceae</taxon>
        <taxon>Dothistroma</taxon>
    </lineage>
</organism>
<keyword evidence="10" id="KW-1185">Reference proteome</keyword>
<sequence>MDESSAKRPRYCTNCYNNVPPHRWPKEHQSTTCKHPNQVCKTCWKDWLLFQVDYHRSDRISCISCRATLSQEDVKVFAGMRVHGTYLDLAARNAVGGMEEFAWCLGKGGGSGQIHHGRSHGFECGVCKHRHCTICNLPWSIEHRRHCERCQAPEHEGKTCEEAATAHAVDERATIQAMKEIAEECPGCQRRIEKEDDGGCDWISCTKCQHEFCWICLASHKEIKSKGNEAHKEECSYHSVGKPLAFPFSNH</sequence>
<dbReference type="InterPro" id="IPR031127">
    <property type="entry name" value="E3_UB_ligase_RBR"/>
</dbReference>
<dbReference type="InterPro" id="IPR017907">
    <property type="entry name" value="Znf_RING_CS"/>
</dbReference>
<accession>N1PG27</accession>
<keyword evidence="3" id="KW-0677">Repeat</keyword>
<protein>
    <recommendedName>
        <fullName evidence="11">RING-type domain-containing protein</fullName>
    </recommendedName>
</protein>
<evidence type="ECO:0008006" key="11">
    <source>
        <dbReference type="Google" id="ProtNLM"/>
    </source>
</evidence>
<dbReference type="PANTHER" id="PTHR11685">
    <property type="entry name" value="RBR FAMILY RING FINGER AND IBR DOMAIN-CONTAINING"/>
    <property type="match status" value="1"/>
</dbReference>
<dbReference type="AlphaFoldDB" id="N1PG27"/>
<gene>
    <name evidence="9" type="ORF">DOTSEDRAFT_177572</name>
</gene>
<dbReference type="OrthoDB" id="1431934at2759"/>
<keyword evidence="2" id="KW-0479">Metal-binding</keyword>
<evidence type="ECO:0000313" key="10">
    <source>
        <dbReference type="Proteomes" id="UP000016933"/>
    </source>
</evidence>
<dbReference type="GO" id="GO:0003677">
    <property type="term" value="F:DNA binding"/>
    <property type="evidence" value="ECO:0007669"/>
    <property type="project" value="InterPro"/>
</dbReference>
<name>N1PG27_DOTSN</name>
<dbReference type="EMBL" id="KB446543">
    <property type="protein sequence ID" value="EME40525.1"/>
    <property type="molecule type" value="Genomic_DNA"/>
</dbReference>
<evidence type="ECO:0000256" key="1">
    <source>
        <dbReference type="ARBA" id="ARBA00022679"/>
    </source>
</evidence>
<feature type="domain" description="PARP-type" evidence="7">
    <location>
        <begin position="50"/>
        <end position="76"/>
    </location>
</feature>
<dbReference type="InterPro" id="IPR013083">
    <property type="entry name" value="Znf_RING/FYVE/PHD"/>
</dbReference>
<evidence type="ECO:0000256" key="4">
    <source>
        <dbReference type="ARBA" id="ARBA00022771"/>
    </source>
</evidence>
<keyword evidence="6" id="KW-0862">Zinc</keyword>
<evidence type="ECO:0000259" key="8">
    <source>
        <dbReference type="PROSITE" id="PS51873"/>
    </source>
</evidence>
<dbReference type="PROSITE" id="PS50064">
    <property type="entry name" value="ZF_PARP_2"/>
    <property type="match status" value="1"/>
</dbReference>
<keyword evidence="1" id="KW-0808">Transferase</keyword>
<dbReference type="HOGENOM" id="CLU_057738_3_0_1"/>
<evidence type="ECO:0000313" key="9">
    <source>
        <dbReference type="EMBL" id="EME40525.1"/>
    </source>
</evidence>
<dbReference type="Proteomes" id="UP000016933">
    <property type="component" value="Unassembled WGS sequence"/>
</dbReference>
<dbReference type="PROSITE" id="PS51873">
    <property type="entry name" value="TRIAD"/>
    <property type="match status" value="1"/>
</dbReference>